<feature type="transmembrane region" description="Helical" evidence="7">
    <location>
        <begin position="50"/>
        <end position="73"/>
    </location>
</feature>
<comment type="subcellular location">
    <subcellularLocation>
        <location evidence="1">Endomembrane system</location>
        <topology evidence="1">Multi-pass membrane protein</topology>
    </subcellularLocation>
</comment>
<evidence type="ECO:0000256" key="5">
    <source>
        <dbReference type="ARBA" id="ARBA00023136"/>
    </source>
</evidence>
<evidence type="ECO:0000313" key="8">
    <source>
        <dbReference type="EMBL" id="MBA0680974.1"/>
    </source>
</evidence>
<comment type="similarity">
    <text evidence="6">Belongs to the DESIGUAL family.</text>
</comment>
<keyword evidence="3" id="KW-0732">Signal</keyword>
<sequence>MEKKGIILCSVVVLILGIISTGAGFAAEVTRVKASQVKVDVLGECSYPKSPALGLSLISAGTLLIGKIIINTAAGCFCCRRTDPSHSSNHTKALTFYIISWITFIIAIGLLLKDIALNNQDEEVTTSDGRYYCYVIKPGVFAAGAVYAALSSSFGVLYYLTLNSKQDDASNAPNLNQVCIVMAQSQFAFENPSFVHGYANNQQQFS</sequence>
<evidence type="ECO:0000256" key="6">
    <source>
        <dbReference type="ARBA" id="ARBA00029467"/>
    </source>
</evidence>
<proteinExistence type="inferred from homology"/>
<name>A0A7J8X206_GOSAI</name>
<reference evidence="8 9" key="1">
    <citation type="journal article" date="2019" name="Genome Biol. Evol.">
        <title>Insights into the evolution of the New World diploid cottons (Gossypium, subgenus Houzingenia) based on genome sequencing.</title>
        <authorList>
            <person name="Grover C.E."/>
            <person name="Arick M.A. 2nd"/>
            <person name="Thrash A."/>
            <person name="Conover J.L."/>
            <person name="Sanders W.S."/>
            <person name="Peterson D.G."/>
            <person name="Frelichowski J.E."/>
            <person name="Scheffler J.A."/>
            <person name="Scheffler B.E."/>
            <person name="Wendel J.F."/>
        </authorList>
    </citation>
    <scope>NUCLEOTIDE SEQUENCE [LARGE SCALE GENOMIC DNA]</scope>
    <source>
        <strain evidence="8">185</strain>
        <tissue evidence="8">Leaf</tissue>
    </source>
</reference>
<dbReference type="AlphaFoldDB" id="A0A7J8X206"/>
<evidence type="ECO:0000256" key="1">
    <source>
        <dbReference type="ARBA" id="ARBA00004127"/>
    </source>
</evidence>
<evidence type="ECO:0000256" key="7">
    <source>
        <dbReference type="SAM" id="Phobius"/>
    </source>
</evidence>
<keyword evidence="2 7" id="KW-0812">Transmembrane</keyword>
<feature type="transmembrane region" description="Helical" evidence="7">
    <location>
        <begin position="94"/>
        <end position="112"/>
    </location>
</feature>
<evidence type="ECO:0000256" key="3">
    <source>
        <dbReference type="ARBA" id="ARBA00022729"/>
    </source>
</evidence>
<dbReference type="GO" id="GO:0012505">
    <property type="term" value="C:endomembrane system"/>
    <property type="evidence" value="ECO:0007669"/>
    <property type="project" value="UniProtKB-SubCell"/>
</dbReference>
<evidence type="ECO:0000256" key="4">
    <source>
        <dbReference type="ARBA" id="ARBA00022989"/>
    </source>
</evidence>
<dbReference type="Pfam" id="PF06749">
    <property type="entry name" value="DUF1218"/>
    <property type="match status" value="1"/>
</dbReference>
<protein>
    <recommendedName>
        <fullName evidence="10">Fiber protein Fb34</fullName>
    </recommendedName>
</protein>
<organism evidence="8 9">
    <name type="scientific">Gossypium aridum</name>
    <name type="common">American cotton</name>
    <name type="synonym">Erioxylum aridum</name>
    <dbReference type="NCBI Taxonomy" id="34290"/>
    <lineage>
        <taxon>Eukaryota</taxon>
        <taxon>Viridiplantae</taxon>
        <taxon>Streptophyta</taxon>
        <taxon>Embryophyta</taxon>
        <taxon>Tracheophyta</taxon>
        <taxon>Spermatophyta</taxon>
        <taxon>Magnoliopsida</taxon>
        <taxon>eudicotyledons</taxon>
        <taxon>Gunneridae</taxon>
        <taxon>Pentapetalae</taxon>
        <taxon>rosids</taxon>
        <taxon>malvids</taxon>
        <taxon>Malvales</taxon>
        <taxon>Malvaceae</taxon>
        <taxon>Malvoideae</taxon>
        <taxon>Gossypium</taxon>
    </lineage>
</organism>
<keyword evidence="5 7" id="KW-0472">Membrane</keyword>
<dbReference type="Proteomes" id="UP000593577">
    <property type="component" value="Unassembled WGS sequence"/>
</dbReference>
<dbReference type="InterPro" id="IPR009606">
    <property type="entry name" value="DEAL/Modifying_wall_lignin1/2"/>
</dbReference>
<evidence type="ECO:0000313" key="9">
    <source>
        <dbReference type="Proteomes" id="UP000593577"/>
    </source>
</evidence>
<dbReference type="PANTHER" id="PTHR31769">
    <property type="entry name" value="OS07G0462200 PROTEIN-RELATED"/>
    <property type="match status" value="1"/>
</dbReference>
<dbReference type="EMBL" id="JABFAA010000004">
    <property type="protein sequence ID" value="MBA0680974.1"/>
    <property type="molecule type" value="Genomic_DNA"/>
</dbReference>
<gene>
    <name evidence="8" type="ORF">Goari_012640</name>
</gene>
<comment type="caution">
    <text evidence="8">The sequence shown here is derived from an EMBL/GenBank/DDBJ whole genome shotgun (WGS) entry which is preliminary data.</text>
</comment>
<evidence type="ECO:0008006" key="10">
    <source>
        <dbReference type="Google" id="ProtNLM"/>
    </source>
</evidence>
<accession>A0A7J8X206</accession>
<feature type="transmembrane region" description="Helical" evidence="7">
    <location>
        <begin position="140"/>
        <end position="160"/>
    </location>
</feature>
<evidence type="ECO:0000256" key="2">
    <source>
        <dbReference type="ARBA" id="ARBA00022692"/>
    </source>
</evidence>
<dbReference type="InterPro" id="IPR052222">
    <property type="entry name" value="DESIGUAL"/>
</dbReference>
<keyword evidence="9" id="KW-1185">Reference proteome</keyword>
<keyword evidence="4 7" id="KW-1133">Transmembrane helix</keyword>